<dbReference type="Gene3D" id="1.10.150.290">
    <property type="entry name" value="S-adenosyl-L-methionine-dependent methyltransferases"/>
    <property type="match status" value="1"/>
</dbReference>
<dbReference type="InterPro" id="IPR025714">
    <property type="entry name" value="Methyltranfer_dom"/>
</dbReference>
<dbReference type="GO" id="GO:0032259">
    <property type="term" value="P:methylation"/>
    <property type="evidence" value="ECO:0007669"/>
    <property type="project" value="UniProtKB-KW"/>
</dbReference>
<feature type="domain" description="Methyltransferase" evidence="1">
    <location>
        <begin position="30"/>
        <end position="133"/>
    </location>
</feature>
<dbReference type="RefSeq" id="WP_112374374.1">
    <property type="nucleotide sequence ID" value="NZ_CP069793.1"/>
</dbReference>
<dbReference type="SUPFAM" id="SSF53335">
    <property type="entry name" value="S-adenosyl-L-methionine-dependent methyltransferases"/>
    <property type="match status" value="1"/>
</dbReference>
<dbReference type="Pfam" id="PF13847">
    <property type="entry name" value="Methyltransf_31"/>
    <property type="match status" value="1"/>
</dbReference>
<dbReference type="CDD" id="cd02440">
    <property type="entry name" value="AdoMet_MTases"/>
    <property type="match status" value="1"/>
</dbReference>
<dbReference type="GeneID" id="97181495"/>
<dbReference type="InterPro" id="IPR023149">
    <property type="entry name" value="Trans_acon_MeTrfase_C"/>
</dbReference>
<dbReference type="PANTHER" id="PTHR43861">
    <property type="entry name" value="TRANS-ACONITATE 2-METHYLTRANSFERASE-RELATED"/>
    <property type="match status" value="1"/>
</dbReference>
<sequence length="255" mass="29585">MPWNPDIYNQFKDVRFKPFYDLSELIITDKMEHAVDLGCGTGEQTAILSEKFSQATFLGIDSSAEMLSKSHQLETERLKFRQSSVETFLAEPKTWDLIFSNAALQWLEDHQVLFPQIISKLNVGGQLAIQMPYQPENILNKILFELATEEPYRSYLRGWNRPSSVLDIDTYAQLLFDNGLDQLNLSLRVYPLVAANADMLYNFIAGSALIPYMEQLEEDKKSIFVTEFKTRIKKQFTKFPAIYPFKRILLYGRKR</sequence>
<evidence type="ECO:0000313" key="3">
    <source>
        <dbReference type="Proteomes" id="UP000251241"/>
    </source>
</evidence>
<proteinExistence type="predicted"/>
<gene>
    <name evidence="2" type="primary">tam</name>
    <name evidence="2" type="ORF">NCTC11343_01716</name>
</gene>
<evidence type="ECO:0000259" key="1">
    <source>
        <dbReference type="Pfam" id="PF13847"/>
    </source>
</evidence>
<accession>A0A2X2IT54</accession>
<protein>
    <submittedName>
        <fullName evidence="2">Trans-aconitate 2-methyltransferase</fullName>
        <ecNumber evidence="2">2.1.1.144</ecNumber>
    </submittedName>
</protein>
<keyword evidence="2" id="KW-0489">Methyltransferase</keyword>
<dbReference type="Proteomes" id="UP000251241">
    <property type="component" value="Unassembled WGS sequence"/>
</dbReference>
<dbReference type="InterPro" id="IPR029063">
    <property type="entry name" value="SAM-dependent_MTases_sf"/>
</dbReference>
<dbReference type="EC" id="2.1.1.144" evidence="2"/>
<name>A0A2X2IT54_SPHMU</name>
<dbReference type="GO" id="GO:0030798">
    <property type="term" value="F:trans-aconitate 2-methyltransferase activity"/>
    <property type="evidence" value="ECO:0007669"/>
    <property type="project" value="UniProtKB-EC"/>
</dbReference>
<dbReference type="PANTHER" id="PTHR43861:SF1">
    <property type="entry name" value="TRANS-ACONITATE 2-METHYLTRANSFERASE"/>
    <property type="match status" value="1"/>
</dbReference>
<dbReference type="AlphaFoldDB" id="A0A2X2IT54"/>
<evidence type="ECO:0000313" key="2">
    <source>
        <dbReference type="EMBL" id="SPZ85158.1"/>
    </source>
</evidence>
<dbReference type="EMBL" id="UAUU01000006">
    <property type="protein sequence ID" value="SPZ85158.1"/>
    <property type="molecule type" value="Genomic_DNA"/>
</dbReference>
<dbReference type="Gene3D" id="3.40.50.150">
    <property type="entry name" value="Vaccinia Virus protein VP39"/>
    <property type="match status" value="1"/>
</dbReference>
<reference evidence="2 3" key="1">
    <citation type="submission" date="2018-06" db="EMBL/GenBank/DDBJ databases">
        <authorList>
            <consortium name="Pathogen Informatics"/>
            <person name="Doyle S."/>
        </authorList>
    </citation>
    <scope>NUCLEOTIDE SEQUENCE [LARGE SCALE GENOMIC DNA]</scope>
    <source>
        <strain evidence="2 3">NCTC11343</strain>
    </source>
</reference>
<organism evidence="2 3">
    <name type="scientific">Sphingobacterium multivorum</name>
    <dbReference type="NCBI Taxonomy" id="28454"/>
    <lineage>
        <taxon>Bacteria</taxon>
        <taxon>Pseudomonadati</taxon>
        <taxon>Bacteroidota</taxon>
        <taxon>Sphingobacteriia</taxon>
        <taxon>Sphingobacteriales</taxon>
        <taxon>Sphingobacteriaceae</taxon>
        <taxon>Sphingobacterium</taxon>
    </lineage>
</organism>
<keyword evidence="2" id="KW-0808">Transferase</keyword>